<evidence type="ECO:0000256" key="7">
    <source>
        <dbReference type="ARBA" id="ARBA00022795"/>
    </source>
</evidence>
<dbReference type="Pfam" id="PF00448">
    <property type="entry name" value="SRP54"/>
    <property type="match status" value="1"/>
</dbReference>
<dbReference type="FunFam" id="3.40.50.300:FF:000695">
    <property type="entry name" value="Flagellar biosynthesis regulator FlhF"/>
    <property type="match status" value="1"/>
</dbReference>
<dbReference type="SUPFAM" id="SSF52540">
    <property type="entry name" value="P-loop containing nucleoside triphosphate hydrolases"/>
    <property type="match status" value="1"/>
</dbReference>
<comment type="caution">
    <text evidence="17">The sequence shown here is derived from an EMBL/GenBank/DDBJ whole genome shotgun (WGS) entry which is preliminary data.</text>
</comment>
<keyword evidence="18" id="KW-1185">Reference proteome</keyword>
<dbReference type="InterPro" id="IPR000897">
    <property type="entry name" value="SRP54_GTPase_dom"/>
</dbReference>
<dbReference type="GO" id="GO:0005047">
    <property type="term" value="F:signal recognition particle binding"/>
    <property type="evidence" value="ECO:0007669"/>
    <property type="project" value="TreeGrafter"/>
</dbReference>
<dbReference type="EMBL" id="QTJR01000020">
    <property type="protein sequence ID" value="RDY65365.1"/>
    <property type="molecule type" value="Genomic_DNA"/>
</dbReference>
<keyword evidence="17" id="KW-0282">Flagellum</keyword>
<evidence type="ECO:0000256" key="6">
    <source>
        <dbReference type="ARBA" id="ARBA00022741"/>
    </source>
</evidence>
<name>A0A3D8V7K1_9GAMM</name>
<evidence type="ECO:0000256" key="12">
    <source>
        <dbReference type="ARBA" id="ARBA00025337"/>
    </source>
</evidence>
<feature type="domain" description="SRP54-type proteins GTP-binding" evidence="16">
    <location>
        <begin position="493"/>
        <end position="684"/>
    </location>
</feature>
<feature type="region of interest" description="Disordered" evidence="14">
    <location>
        <begin position="211"/>
        <end position="232"/>
    </location>
</feature>
<evidence type="ECO:0000256" key="8">
    <source>
        <dbReference type="ARBA" id="ARBA00022927"/>
    </source>
</evidence>
<dbReference type="PANTHER" id="PTHR43134:SF3">
    <property type="entry name" value="FLAGELLAR BIOSYNTHESIS PROTEIN FLHF"/>
    <property type="match status" value="1"/>
</dbReference>
<dbReference type="Gene3D" id="1.20.120.1380">
    <property type="entry name" value="Flagellar FlhF biosynthesis protein, N domain"/>
    <property type="match status" value="1"/>
</dbReference>
<dbReference type="InterPro" id="IPR047040">
    <property type="entry name" value="FlhF__GTPase_dom"/>
</dbReference>
<evidence type="ECO:0000259" key="15">
    <source>
        <dbReference type="SMART" id="SM00382"/>
    </source>
</evidence>
<dbReference type="GO" id="GO:0015031">
    <property type="term" value="P:protein transport"/>
    <property type="evidence" value="ECO:0007669"/>
    <property type="project" value="UniProtKB-KW"/>
</dbReference>
<keyword evidence="7" id="KW-1005">Bacterial flagellum biogenesis</keyword>
<evidence type="ECO:0000256" key="5">
    <source>
        <dbReference type="ARBA" id="ARBA00022475"/>
    </source>
</evidence>
<evidence type="ECO:0000313" key="17">
    <source>
        <dbReference type="EMBL" id="RDY65365.1"/>
    </source>
</evidence>
<evidence type="ECO:0000256" key="11">
    <source>
        <dbReference type="ARBA" id="ARBA00023225"/>
    </source>
</evidence>
<keyword evidence="5" id="KW-1003">Cell membrane</keyword>
<dbReference type="GO" id="GO:0006614">
    <property type="term" value="P:SRP-dependent cotranslational protein targeting to membrane"/>
    <property type="evidence" value="ECO:0007669"/>
    <property type="project" value="InterPro"/>
</dbReference>
<proteinExistence type="inferred from homology"/>
<dbReference type="GO" id="GO:0005525">
    <property type="term" value="F:GTP binding"/>
    <property type="evidence" value="ECO:0007669"/>
    <property type="project" value="UniProtKB-KW"/>
</dbReference>
<organism evidence="17 18">
    <name type="scientific">Lysobacter soli</name>
    <dbReference type="NCBI Taxonomy" id="453783"/>
    <lineage>
        <taxon>Bacteria</taxon>
        <taxon>Pseudomonadati</taxon>
        <taxon>Pseudomonadota</taxon>
        <taxon>Gammaproteobacteria</taxon>
        <taxon>Lysobacterales</taxon>
        <taxon>Lysobacteraceae</taxon>
        <taxon>Lysobacter</taxon>
    </lineage>
</organism>
<dbReference type="CDD" id="cd17873">
    <property type="entry name" value="FlhF"/>
    <property type="match status" value="1"/>
</dbReference>
<protein>
    <recommendedName>
        <fullName evidence="3">Flagellar biosynthesis protein FlhF</fullName>
    </recommendedName>
    <alternativeName>
        <fullName evidence="13">Flagella-associated GTP-binding protein</fullName>
    </alternativeName>
</protein>
<dbReference type="GO" id="GO:0005886">
    <property type="term" value="C:plasma membrane"/>
    <property type="evidence" value="ECO:0007669"/>
    <property type="project" value="UniProtKB-SubCell"/>
</dbReference>
<evidence type="ECO:0000256" key="2">
    <source>
        <dbReference type="ARBA" id="ARBA00008531"/>
    </source>
</evidence>
<dbReference type="InterPro" id="IPR027417">
    <property type="entry name" value="P-loop_NTPase"/>
</dbReference>
<comment type="similarity">
    <text evidence="2">Belongs to the GTP-binding SRP family.</text>
</comment>
<keyword evidence="17" id="KW-0966">Cell projection</keyword>
<keyword evidence="9" id="KW-0342">GTP-binding</keyword>
<gene>
    <name evidence="17" type="ORF">DX912_17825</name>
</gene>
<keyword evidence="17" id="KW-0969">Cilium</keyword>
<dbReference type="SMART" id="SM00962">
    <property type="entry name" value="SRP54"/>
    <property type="match status" value="1"/>
</dbReference>
<keyword evidence="11" id="KW-1006">Bacterial flagellum protein export</keyword>
<comment type="subcellular location">
    <subcellularLocation>
        <location evidence="1">Cell membrane</location>
        <topology evidence="1">Peripheral membrane protein</topology>
        <orientation evidence="1">Cytoplasmic side</orientation>
    </subcellularLocation>
</comment>
<accession>A0A3D8V7K1</accession>
<keyword evidence="6" id="KW-0547">Nucleotide-binding</keyword>
<evidence type="ECO:0000256" key="4">
    <source>
        <dbReference type="ARBA" id="ARBA00022448"/>
    </source>
</evidence>
<keyword evidence="10" id="KW-0472">Membrane</keyword>
<evidence type="ECO:0000256" key="1">
    <source>
        <dbReference type="ARBA" id="ARBA00004413"/>
    </source>
</evidence>
<keyword evidence="8" id="KW-0653">Protein transport</keyword>
<dbReference type="Proteomes" id="UP000256829">
    <property type="component" value="Unassembled WGS sequence"/>
</dbReference>
<evidence type="ECO:0000256" key="14">
    <source>
        <dbReference type="SAM" id="MobiDB-lite"/>
    </source>
</evidence>
<evidence type="ECO:0000313" key="18">
    <source>
        <dbReference type="Proteomes" id="UP000256829"/>
    </source>
</evidence>
<dbReference type="Gene3D" id="3.40.50.300">
    <property type="entry name" value="P-loop containing nucleotide triphosphate hydrolases"/>
    <property type="match status" value="1"/>
</dbReference>
<dbReference type="InterPro" id="IPR003593">
    <property type="entry name" value="AAA+_ATPase"/>
</dbReference>
<reference evidence="17 18" key="1">
    <citation type="submission" date="2018-08" db="EMBL/GenBank/DDBJ databases">
        <title>Lysobacter soli KCTC 22011, whole genome shotgun sequence.</title>
        <authorList>
            <person name="Zhang X."/>
            <person name="Feng G."/>
            <person name="Zhu H."/>
        </authorList>
    </citation>
    <scope>NUCLEOTIDE SEQUENCE [LARGE SCALE GENOMIC DNA]</scope>
    <source>
        <strain evidence="17 18">KCTC 22011</strain>
    </source>
</reference>
<comment type="function">
    <text evidence="12">Necessary for flagellar biosynthesis. May be involved in translocation of the flagellum.</text>
</comment>
<dbReference type="RefSeq" id="WP_115844903.1">
    <property type="nucleotide sequence ID" value="NZ_QTJR01000020.1"/>
</dbReference>
<feature type="domain" description="AAA+ ATPase" evidence="15">
    <location>
        <begin position="492"/>
        <end position="638"/>
    </location>
</feature>
<evidence type="ECO:0000256" key="9">
    <source>
        <dbReference type="ARBA" id="ARBA00023134"/>
    </source>
</evidence>
<dbReference type="PANTHER" id="PTHR43134">
    <property type="entry name" value="SIGNAL RECOGNITION PARTICLE RECEPTOR SUBUNIT ALPHA"/>
    <property type="match status" value="1"/>
</dbReference>
<evidence type="ECO:0000259" key="16">
    <source>
        <dbReference type="SMART" id="SM00962"/>
    </source>
</evidence>
<dbReference type="GO" id="GO:0003924">
    <property type="term" value="F:GTPase activity"/>
    <property type="evidence" value="ECO:0007669"/>
    <property type="project" value="InterPro"/>
</dbReference>
<sequence>MRIKRFTAPDMRTALRMVRDEQGPDAVILSNRPTEDGIEIVAATDYDESLAQQALRAALPSMPAAPSPVASPVTPATVAAVPTMRTSQPAMDASRASISSEAEALRAAANTEEKTRFGSLAALLTKPSKSKAAWTAPSNDAPATDATQQAETRATVERIEMTQSEPAHATRVEVEREEPAVVALSAKAKAKVAESPIRGRAVFAIGDGTPVPTAPRAPKDETRVAASLPPPDTSRFDAMMAALIPQGEKFEATAAALAQAAVAQEATRDSVTDPTRVAPTAAVVIGDAAPSLSAQAAEFEVPAALSATQVAASDPAHEYRSLADLWSDEASLPSLDMKEEVGQQAADNAAAVGAPSYLDLSSNSFVAPHPNPSPVGRGAQVAASATSTEATTHLHAVADQRDPSFIAMRDELATMRALIERELGQLTVERLRGSPARAAAFDMLVGYGCDENLAQTIAGRIDARLDPAQVREPMLEELARAISVARHEPIDDGGVIALVGPTGAGKTTTAAKLAARFAQRHRARDVALVTTDTERPGATEQLHILGRRLGVTVCEAAGPEALNDALDQLADYPLVLVDTAGHGLRDRALLGQILWLRAAKRVRSLLVLPANTNAHDLGEVVRRYRPASPEGVVLTKLDETGRLGSPLSVLVQQGLSLAYTTDGQAVPTDIAAADATRLVSTLEKVRRAADNPLGSLELTQLKPRPVTLPTEDRHAFAS</sequence>
<dbReference type="SMART" id="SM00382">
    <property type="entry name" value="AAA"/>
    <property type="match status" value="1"/>
</dbReference>
<keyword evidence="4" id="KW-0813">Transport</keyword>
<dbReference type="AlphaFoldDB" id="A0A3D8V7K1"/>
<feature type="region of interest" description="Disordered" evidence="14">
    <location>
        <begin position="128"/>
        <end position="148"/>
    </location>
</feature>
<evidence type="ECO:0000256" key="3">
    <source>
        <dbReference type="ARBA" id="ARBA00014919"/>
    </source>
</evidence>
<dbReference type="GO" id="GO:0044781">
    <property type="term" value="P:bacterial-type flagellum organization"/>
    <property type="evidence" value="ECO:0007669"/>
    <property type="project" value="UniProtKB-KW"/>
</dbReference>
<evidence type="ECO:0000256" key="13">
    <source>
        <dbReference type="ARBA" id="ARBA00030866"/>
    </source>
</evidence>
<evidence type="ECO:0000256" key="10">
    <source>
        <dbReference type="ARBA" id="ARBA00023136"/>
    </source>
</evidence>